<evidence type="ECO:0000256" key="1">
    <source>
        <dbReference type="ARBA" id="ARBA00004123"/>
    </source>
</evidence>
<feature type="compositionally biased region" description="Low complexity" evidence="9">
    <location>
        <begin position="491"/>
        <end position="505"/>
    </location>
</feature>
<feature type="compositionally biased region" description="Basic and acidic residues" evidence="9">
    <location>
        <begin position="52"/>
        <end position="78"/>
    </location>
</feature>
<keyword evidence="5" id="KW-0678">Repressor</keyword>
<feature type="compositionally biased region" description="Polar residues" evidence="9">
    <location>
        <begin position="203"/>
        <end position="214"/>
    </location>
</feature>
<feature type="compositionally biased region" description="Low complexity" evidence="9">
    <location>
        <begin position="110"/>
        <end position="129"/>
    </location>
</feature>
<proteinExistence type="inferred from homology"/>
<feature type="compositionally biased region" description="Low complexity" evidence="9">
    <location>
        <begin position="18"/>
        <end position="33"/>
    </location>
</feature>
<evidence type="ECO:0000256" key="5">
    <source>
        <dbReference type="ARBA" id="ARBA00022491"/>
    </source>
</evidence>
<protein>
    <submittedName>
        <fullName evidence="10">Uncharacterized protein</fullName>
    </submittedName>
</protein>
<dbReference type="Pfam" id="PF08528">
    <property type="entry name" value="Whi5"/>
    <property type="match status" value="1"/>
</dbReference>
<evidence type="ECO:0000256" key="3">
    <source>
        <dbReference type="ARBA" id="ARBA00006922"/>
    </source>
</evidence>
<feature type="compositionally biased region" description="Pro residues" evidence="9">
    <location>
        <begin position="84"/>
        <end position="97"/>
    </location>
</feature>
<dbReference type="Proteomes" id="UP001498771">
    <property type="component" value="Unassembled WGS sequence"/>
</dbReference>
<evidence type="ECO:0000256" key="8">
    <source>
        <dbReference type="ARBA" id="ARBA00023242"/>
    </source>
</evidence>
<name>A0ABR1F0R3_9ASCO</name>
<gene>
    <name evidence="10" type="ORF">BZA70DRAFT_297204</name>
</gene>
<feature type="region of interest" description="Disordered" evidence="9">
    <location>
        <begin position="1"/>
        <end position="156"/>
    </location>
</feature>
<keyword evidence="8" id="KW-0539">Nucleus</keyword>
<evidence type="ECO:0000256" key="4">
    <source>
        <dbReference type="ARBA" id="ARBA00022490"/>
    </source>
</evidence>
<feature type="compositionally biased region" description="Basic residues" evidence="9">
    <location>
        <begin position="398"/>
        <end position="409"/>
    </location>
</feature>
<comment type="subcellular location">
    <subcellularLocation>
        <location evidence="2">Cytoplasm</location>
    </subcellularLocation>
    <subcellularLocation>
        <location evidence="1">Nucleus</location>
    </subcellularLocation>
</comment>
<evidence type="ECO:0000313" key="11">
    <source>
        <dbReference type="Proteomes" id="UP001498771"/>
    </source>
</evidence>
<dbReference type="InterPro" id="IPR013734">
    <property type="entry name" value="TF_Nrm1/Whi5"/>
</dbReference>
<feature type="compositionally biased region" description="Low complexity" evidence="9">
    <location>
        <begin position="41"/>
        <end position="51"/>
    </location>
</feature>
<evidence type="ECO:0000313" key="10">
    <source>
        <dbReference type="EMBL" id="KAK7203438.1"/>
    </source>
</evidence>
<feature type="compositionally biased region" description="Basic residues" evidence="9">
    <location>
        <begin position="463"/>
        <end position="477"/>
    </location>
</feature>
<keyword evidence="4" id="KW-0963">Cytoplasm</keyword>
<feature type="compositionally biased region" description="Basic and acidic residues" evidence="9">
    <location>
        <begin position="506"/>
        <end position="520"/>
    </location>
</feature>
<evidence type="ECO:0000256" key="6">
    <source>
        <dbReference type="ARBA" id="ARBA00023015"/>
    </source>
</evidence>
<dbReference type="EMBL" id="JBBJBU010000012">
    <property type="protein sequence ID" value="KAK7203438.1"/>
    <property type="molecule type" value="Genomic_DNA"/>
</dbReference>
<keyword evidence="6" id="KW-0805">Transcription regulation</keyword>
<keyword evidence="11" id="KW-1185">Reference proteome</keyword>
<evidence type="ECO:0000256" key="9">
    <source>
        <dbReference type="SAM" id="MobiDB-lite"/>
    </source>
</evidence>
<feature type="region of interest" description="Disordered" evidence="9">
    <location>
        <begin position="356"/>
        <end position="570"/>
    </location>
</feature>
<feature type="region of interest" description="Disordered" evidence="9">
    <location>
        <begin position="181"/>
        <end position="298"/>
    </location>
</feature>
<reference evidence="10 11" key="1">
    <citation type="submission" date="2024-03" db="EMBL/GenBank/DDBJ databases">
        <title>Genome-scale model development and genomic sequencing of the oleaginous clade Lipomyces.</title>
        <authorList>
            <consortium name="Lawrence Berkeley National Laboratory"/>
            <person name="Czajka J.J."/>
            <person name="Han Y."/>
            <person name="Kim J."/>
            <person name="Mondo S.J."/>
            <person name="Hofstad B.A."/>
            <person name="Robles A."/>
            <person name="Haridas S."/>
            <person name="Riley R."/>
            <person name="LaButti K."/>
            <person name="Pangilinan J."/>
            <person name="Andreopoulos W."/>
            <person name="Lipzen A."/>
            <person name="Yan J."/>
            <person name="Wang M."/>
            <person name="Ng V."/>
            <person name="Grigoriev I.V."/>
            <person name="Spatafora J.W."/>
            <person name="Magnuson J.K."/>
            <person name="Baker S.E."/>
            <person name="Pomraning K.R."/>
        </authorList>
    </citation>
    <scope>NUCLEOTIDE SEQUENCE [LARGE SCALE GENOMIC DNA]</scope>
    <source>
        <strain evidence="10 11">Phaff 52-87</strain>
    </source>
</reference>
<keyword evidence="7" id="KW-0804">Transcription</keyword>
<evidence type="ECO:0000256" key="7">
    <source>
        <dbReference type="ARBA" id="ARBA00023163"/>
    </source>
</evidence>
<sequence>MPSAVLDDDSARATDSGPRAPSSTASSPALLPAFTPHNTRPTRPADSAAAAVDRDDADHDPRDQADSSRTSVDIHDAVDSSPLKPAPPSPNALPPSTAPTSDPVSPQPTSPVTSAATASAAAAAVLDSPTPSPKKRTVSGSIKSPEKPSSDRIQQISENLRARLSLAMLKVQHGWTDQSLEELEQTAAKSPRQRDHPRRMSIPPQTSAETTTPRPASWAGFADHKRTNSAPPAANGNLVSPRAPAASYYHQQQTTGLPPHSQQNPTSVSPSFYAPPTQSSPVYYYQQAHPPPPPFANYNEQQVYYEQQRLYDQQVYEEQLRRYEQQLRLAKYREPDFLHDTDAAHERERQMPYYSSHLKNTSLPPPLPPQQRYYVPPVPPPGYRPASFASPQPQSPEHHRRGSVSRGRKSQSSLSPEIAHSRLSPIQTSTGVPVRPDGLPVLGTFSNKVPPGIARNSTSPSPRKAKPNKTTRARPHSGHSTFPPLTSKQTADAAAAITAAAAAAAEELKKEELSGRRRGSDSSSSSNTDEASRQKSEVDAIESLMFLSSPTARSGRTWKEPREVVTNSRR</sequence>
<dbReference type="GeneID" id="90040069"/>
<dbReference type="RefSeq" id="XP_064766471.1">
    <property type="nucleotide sequence ID" value="XM_064914557.1"/>
</dbReference>
<feature type="compositionally biased region" description="Polar residues" evidence="9">
    <location>
        <begin position="478"/>
        <end position="490"/>
    </location>
</feature>
<organism evidence="10 11">
    <name type="scientific">Myxozyma melibiosi</name>
    <dbReference type="NCBI Taxonomy" id="54550"/>
    <lineage>
        <taxon>Eukaryota</taxon>
        <taxon>Fungi</taxon>
        <taxon>Dikarya</taxon>
        <taxon>Ascomycota</taxon>
        <taxon>Saccharomycotina</taxon>
        <taxon>Lipomycetes</taxon>
        <taxon>Lipomycetales</taxon>
        <taxon>Lipomycetaceae</taxon>
        <taxon>Myxozyma</taxon>
    </lineage>
</organism>
<feature type="compositionally biased region" description="Polar residues" evidence="9">
    <location>
        <begin position="249"/>
        <end position="281"/>
    </location>
</feature>
<accession>A0ABR1F0R3</accession>
<comment type="caution">
    <text evidence="10">The sequence shown here is derived from an EMBL/GenBank/DDBJ whole genome shotgun (WGS) entry which is preliminary data.</text>
</comment>
<comment type="similarity">
    <text evidence="3">Belongs to the WHI5/NRM1 family.</text>
</comment>
<evidence type="ECO:0000256" key="2">
    <source>
        <dbReference type="ARBA" id="ARBA00004496"/>
    </source>
</evidence>